<evidence type="ECO:0000313" key="2">
    <source>
        <dbReference type="Proteomes" id="UP000184305"/>
    </source>
</evidence>
<evidence type="ECO:0000313" key="1">
    <source>
        <dbReference type="EMBL" id="SHL79162.1"/>
    </source>
</evidence>
<organism evidence="1 2">
    <name type="scientific">Phytopseudomonas punonensis</name>
    <dbReference type="NCBI Taxonomy" id="1220495"/>
    <lineage>
        <taxon>Bacteria</taxon>
        <taxon>Pseudomonadati</taxon>
        <taxon>Pseudomonadota</taxon>
        <taxon>Gammaproteobacteria</taxon>
        <taxon>Pseudomonadales</taxon>
        <taxon>Pseudomonadaceae</taxon>
        <taxon>Phytopseudomonas</taxon>
    </lineage>
</organism>
<reference evidence="2" key="1">
    <citation type="submission" date="2016-11" db="EMBL/GenBank/DDBJ databases">
        <authorList>
            <person name="Varghese N."/>
            <person name="Submissions S."/>
        </authorList>
    </citation>
    <scope>NUCLEOTIDE SEQUENCE [LARGE SCALE GENOMIC DNA]</scope>
    <source>
        <strain evidence="2">CECT 8089</strain>
    </source>
</reference>
<accession>A0A1M7DI59</accession>
<dbReference type="EMBL" id="FRBQ01000002">
    <property type="protein sequence ID" value="SHL79162.1"/>
    <property type="molecule type" value="Genomic_DNA"/>
</dbReference>
<dbReference type="STRING" id="1220495.SAMN05216288_2467"/>
<name>A0A1M7DI59_9GAMM</name>
<dbReference type="RefSeq" id="WP_279627125.1">
    <property type="nucleotide sequence ID" value="NZ_FRBQ01000002.1"/>
</dbReference>
<dbReference type="AlphaFoldDB" id="A0A1M7DI59"/>
<keyword evidence="2" id="KW-1185">Reference proteome</keyword>
<protein>
    <submittedName>
        <fullName evidence="1">Uncharacterized protein</fullName>
    </submittedName>
</protein>
<proteinExistence type="predicted"/>
<sequence length="44" mass="5107">MKRYLSRLVSRLLDNLHGNSASVLIGWPGLPPAQRDDERMCRRQ</sequence>
<gene>
    <name evidence="1" type="ORF">SAMN05216288_2467</name>
</gene>
<dbReference type="Proteomes" id="UP000184305">
    <property type="component" value="Unassembled WGS sequence"/>
</dbReference>